<organism evidence="2 3">
    <name type="scientific">Sphingobacterium alimentarium</name>
    <dbReference type="NCBI Taxonomy" id="797292"/>
    <lineage>
        <taxon>Bacteria</taxon>
        <taxon>Pseudomonadati</taxon>
        <taxon>Bacteroidota</taxon>
        <taxon>Sphingobacteriia</taxon>
        <taxon>Sphingobacteriales</taxon>
        <taxon>Sphingobacteriaceae</taxon>
        <taxon>Sphingobacterium</taxon>
    </lineage>
</organism>
<dbReference type="EMBL" id="SMBZ01000052">
    <property type="protein sequence ID" value="TCV07432.1"/>
    <property type="molecule type" value="Genomic_DNA"/>
</dbReference>
<reference evidence="2 3" key="1">
    <citation type="submission" date="2019-03" db="EMBL/GenBank/DDBJ databases">
        <title>Genomic Encyclopedia of Type Strains, Phase IV (KMG-IV): sequencing the most valuable type-strain genomes for metagenomic binning, comparative biology and taxonomic classification.</title>
        <authorList>
            <person name="Goeker M."/>
        </authorList>
    </citation>
    <scope>NUCLEOTIDE SEQUENCE [LARGE SCALE GENOMIC DNA]</scope>
    <source>
        <strain evidence="2 3">DSM 22362</strain>
    </source>
</reference>
<evidence type="ECO:0000313" key="2">
    <source>
        <dbReference type="EMBL" id="TCV07432.1"/>
    </source>
</evidence>
<name>A0A4R3VQ34_9SPHI</name>
<keyword evidence="3" id="KW-1185">Reference proteome</keyword>
<comment type="caution">
    <text evidence="2">The sequence shown here is derived from an EMBL/GenBank/DDBJ whole genome shotgun (WGS) entry which is preliminary data.</text>
</comment>
<dbReference type="RefSeq" id="WP_132778781.1">
    <property type="nucleotide sequence ID" value="NZ_SMBZ01000052.1"/>
</dbReference>
<protein>
    <submittedName>
        <fullName evidence="2">Uncharacterized protein</fullName>
    </submittedName>
</protein>
<evidence type="ECO:0000313" key="3">
    <source>
        <dbReference type="Proteomes" id="UP000295197"/>
    </source>
</evidence>
<sequence length="128" mass="14986">MLETKQRKATRHNLHIQVSLELNQKIEKLSQTLNMSKAKFIRKLIMDKADMILCNAPEVLRKLDLIGAQLAEENRQMADLIKQVQQQQDSKQHCPLQVISLRILQNYQKVDYLETSFREIIALLKKMS</sequence>
<keyword evidence="1" id="KW-0175">Coiled coil</keyword>
<accession>A0A4R3VQ34</accession>
<gene>
    <name evidence="2" type="ORF">EDC17_10527</name>
</gene>
<dbReference type="Proteomes" id="UP000295197">
    <property type="component" value="Unassembled WGS sequence"/>
</dbReference>
<dbReference type="AlphaFoldDB" id="A0A4R3VQ34"/>
<proteinExistence type="predicted"/>
<evidence type="ECO:0000256" key="1">
    <source>
        <dbReference type="SAM" id="Coils"/>
    </source>
</evidence>
<feature type="coiled-coil region" evidence="1">
    <location>
        <begin position="63"/>
        <end position="90"/>
    </location>
</feature>